<gene>
    <name evidence="5" type="ORF">DB31_7370</name>
</gene>
<name>A0A085WKC0_9BACT</name>
<dbReference type="EMBL" id="JMCB01000006">
    <property type="protein sequence ID" value="KFE68133.1"/>
    <property type="molecule type" value="Genomic_DNA"/>
</dbReference>
<dbReference type="InterPro" id="IPR011990">
    <property type="entry name" value="TPR-like_helical_dom_sf"/>
</dbReference>
<dbReference type="InterPro" id="IPR027417">
    <property type="entry name" value="P-loop_NTPase"/>
</dbReference>
<proteinExistence type="predicted"/>
<accession>A0A085WKC0</accession>
<dbReference type="PANTHER" id="PTHR16305:SF28">
    <property type="entry name" value="GUANYLATE CYCLASE DOMAIN-CONTAINING PROTEIN"/>
    <property type="match status" value="1"/>
</dbReference>
<evidence type="ECO:0000313" key="5">
    <source>
        <dbReference type="EMBL" id="KFE68133.1"/>
    </source>
</evidence>
<evidence type="ECO:0000256" key="1">
    <source>
        <dbReference type="ARBA" id="ARBA00022741"/>
    </source>
</evidence>
<dbReference type="InterPro" id="IPR000719">
    <property type="entry name" value="Prot_kinase_dom"/>
</dbReference>
<dbReference type="STRING" id="394096.DB31_7370"/>
<dbReference type="PANTHER" id="PTHR16305">
    <property type="entry name" value="TESTICULAR SOLUBLE ADENYLYL CYCLASE"/>
    <property type="match status" value="1"/>
</dbReference>
<dbReference type="AlphaFoldDB" id="A0A085WKC0"/>
<dbReference type="Gene3D" id="3.40.50.300">
    <property type="entry name" value="P-loop containing nucleotide triphosphate hydrolases"/>
    <property type="match status" value="1"/>
</dbReference>
<dbReference type="GO" id="GO:0005524">
    <property type="term" value="F:ATP binding"/>
    <property type="evidence" value="ECO:0007669"/>
    <property type="project" value="UniProtKB-KW"/>
</dbReference>
<feature type="region of interest" description="Disordered" evidence="3">
    <location>
        <begin position="413"/>
        <end position="433"/>
    </location>
</feature>
<dbReference type="PROSITE" id="PS50011">
    <property type="entry name" value="PROTEIN_KINASE_DOM"/>
    <property type="match status" value="1"/>
</dbReference>
<dbReference type="SUPFAM" id="SSF52540">
    <property type="entry name" value="P-loop containing nucleoside triphosphate hydrolases"/>
    <property type="match status" value="1"/>
</dbReference>
<keyword evidence="1" id="KW-0547">Nucleotide-binding</keyword>
<organism evidence="5 6">
    <name type="scientific">Hyalangium minutum</name>
    <dbReference type="NCBI Taxonomy" id="394096"/>
    <lineage>
        <taxon>Bacteria</taxon>
        <taxon>Pseudomonadati</taxon>
        <taxon>Myxococcota</taxon>
        <taxon>Myxococcia</taxon>
        <taxon>Myxococcales</taxon>
        <taxon>Cystobacterineae</taxon>
        <taxon>Archangiaceae</taxon>
        <taxon>Hyalangium</taxon>
    </lineage>
</organism>
<protein>
    <recommendedName>
        <fullName evidence="4">Protein kinase domain-containing protein</fullName>
    </recommendedName>
</protein>
<dbReference type="SUPFAM" id="SSF48452">
    <property type="entry name" value="TPR-like"/>
    <property type="match status" value="1"/>
</dbReference>
<dbReference type="Gene3D" id="1.10.510.10">
    <property type="entry name" value="Transferase(Phosphotransferase) domain 1"/>
    <property type="match status" value="1"/>
</dbReference>
<dbReference type="InterPro" id="IPR008271">
    <property type="entry name" value="Ser/Thr_kinase_AS"/>
</dbReference>
<dbReference type="Pfam" id="PF13191">
    <property type="entry name" value="AAA_16"/>
    <property type="match status" value="1"/>
</dbReference>
<dbReference type="SUPFAM" id="SSF56112">
    <property type="entry name" value="Protein kinase-like (PK-like)"/>
    <property type="match status" value="1"/>
</dbReference>
<dbReference type="CDD" id="cd14014">
    <property type="entry name" value="STKc_PknB_like"/>
    <property type="match status" value="1"/>
</dbReference>
<dbReference type="PROSITE" id="PS00108">
    <property type="entry name" value="PROTEIN_KINASE_ST"/>
    <property type="match status" value="1"/>
</dbReference>
<dbReference type="Proteomes" id="UP000028725">
    <property type="component" value="Unassembled WGS sequence"/>
</dbReference>
<dbReference type="GO" id="GO:0004016">
    <property type="term" value="F:adenylate cyclase activity"/>
    <property type="evidence" value="ECO:0007669"/>
    <property type="project" value="TreeGrafter"/>
</dbReference>
<feature type="domain" description="Protein kinase" evidence="4">
    <location>
        <begin position="1"/>
        <end position="251"/>
    </location>
</feature>
<dbReference type="Gene3D" id="1.25.40.10">
    <property type="entry name" value="Tetratricopeptide repeat domain"/>
    <property type="match status" value="1"/>
</dbReference>
<reference evidence="5 6" key="1">
    <citation type="submission" date="2014-04" db="EMBL/GenBank/DDBJ databases">
        <title>Genome assembly of Hyalangium minutum DSM 14724.</title>
        <authorList>
            <person name="Sharma G."/>
            <person name="Subramanian S."/>
        </authorList>
    </citation>
    <scope>NUCLEOTIDE SEQUENCE [LARGE SCALE GENOMIC DNA]</scope>
    <source>
        <strain evidence="5 6">DSM 14724</strain>
    </source>
</reference>
<comment type="caution">
    <text evidence="5">The sequence shown here is derived from an EMBL/GenBank/DDBJ whole genome shotgun (WGS) entry which is preliminary data.</text>
</comment>
<dbReference type="GO" id="GO:0005737">
    <property type="term" value="C:cytoplasm"/>
    <property type="evidence" value="ECO:0007669"/>
    <property type="project" value="TreeGrafter"/>
</dbReference>
<dbReference type="InterPro" id="IPR011009">
    <property type="entry name" value="Kinase-like_dom_sf"/>
</dbReference>
<dbReference type="GO" id="GO:0004672">
    <property type="term" value="F:protein kinase activity"/>
    <property type="evidence" value="ECO:0007669"/>
    <property type="project" value="InterPro"/>
</dbReference>
<dbReference type="SMART" id="SM00220">
    <property type="entry name" value="S_TKc"/>
    <property type="match status" value="1"/>
</dbReference>
<dbReference type="InterPro" id="IPR041664">
    <property type="entry name" value="AAA_16"/>
</dbReference>
<dbReference type="Pfam" id="PF00069">
    <property type="entry name" value="Pkinase"/>
    <property type="match status" value="1"/>
</dbReference>
<evidence type="ECO:0000313" key="6">
    <source>
        <dbReference type="Proteomes" id="UP000028725"/>
    </source>
</evidence>
<evidence type="ECO:0000259" key="4">
    <source>
        <dbReference type="PROSITE" id="PS50011"/>
    </source>
</evidence>
<evidence type="ECO:0000256" key="2">
    <source>
        <dbReference type="ARBA" id="ARBA00022840"/>
    </source>
</evidence>
<evidence type="ECO:0000256" key="3">
    <source>
        <dbReference type="SAM" id="MobiDB-lite"/>
    </source>
</evidence>
<sequence length="1279" mass="140792">MGEVFQALDAETGRLVAIKVLHDANDRDRFEQEARALSELYHPAIVRPVAYGATSGGAPYLAMEWLEGEDLASLLRRRRLGADEAIRLTCRIASALGEAHSRGLIHRDIKPANLFIERDDVSQARLLDFGIARFQGQARLTRTNAPLGTPGYMAPEQARGDPELTPAMDIFSLGCVLFEVLAGRPAFEGQHMMAILAKLIFMEAPPLEASRPDLAPELASLVARMLAKEPASRPQDGMALLVELTALEALLAPGMAQERTPVPVPPPGSLTEHEQRMVSVVMMGPGKPGGQDAEAWTLPPEVWRIAQEAGGNQERLADGSITVTFGGPGIVKDQVTLASRFALALRGHDPEVPIALATGRGATRKDSALGEALERAAQRIALHDAHGPGPFPVAIDSTTAALLDPRFEWREGTQGPELWGERDQPGTARTLLGKPTPYVGRDIELRMFEQAFDTCVEEPSAQVFLVTAPAGMGKSRLAREFINFIRGRAPEAAIWQGRADSSRAGSSLHLLGHALRGALGLHGSTSLEVQREKLRARFGGPQAPPDTLRLCEFLGELVGVPFLEPSSPQLAAARQDPQLMAEQLQRTFEEFLLAECATRPVVLIFDDLHWGDAASLRFVDQALQQARLRPVFVLGLARPEVHSRFPRLWSRHSPQEIRLRSLSARASQRLVRSVLGEALTEPELERLVARSEGNAFYLEELIRAVAEGQSALPDTVVGMVQSRLAALEPDARRVLRAASVYGEVFWRSATVALLGGMRTNQALDWLLLLVQREVLVRRPESRFPGEEEFSFRHALLREGAYALLTEEDRVLGHRLAGEWLEQHGEGDALALAEHFEKGKELERAAWLYVRAVDRAAEADDSEAILFCTERGLHCCNSHGEQRGALLSLKASVHVARAQYTEAIALSSEALDLLPAGSRRWYMTFHHLLPAVAFTQPAAFMDCARRFLDVPPNPEARVEYIRAGSWLFAMLEVTGAKDIAHSLYLRIQQESTHLDPNDSSAWAYVWGCNASHWHLAENAPWRCMQSNAEAVHRYERSELWRQRIIVGAHQGKALTDLGDSAGAEAVLRENLQVAERRGEAMPLTYARTYLARNQAIALPVDRLGEAEELARAAIAGENQSLLGPAHGALATIALRRGELEAAEAEARTACEWVKPFPTYSWDLVALRARILLSMGRVQEALSLSEETLRQFEHIGMTGQGEIDLRLAVAEAREAAGQSEAAREMLQLTLPRLRVRMEDIPSAEARARYLTQVRAHARLLELAREKLGREAVRAEGLEIAD</sequence>
<keyword evidence="2" id="KW-0067">ATP-binding</keyword>
<keyword evidence="6" id="KW-1185">Reference proteome</keyword>